<evidence type="ECO:0000256" key="1">
    <source>
        <dbReference type="SAM" id="MobiDB-lite"/>
    </source>
</evidence>
<feature type="compositionally biased region" description="Pro residues" evidence="1">
    <location>
        <begin position="125"/>
        <end position="135"/>
    </location>
</feature>
<protein>
    <submittedName>
        <fullName evidence="2">Uncharacterized protein</fullName>
    </submittedName>
</protein>
<dbReference type="Proteomes" id="UP000663852">
    <property type="component" value="Unassembled WGS sequence"/>
</dbReference>
<evidence type="ECO:0000313" key="5">
    <source>
        <dbReference type="Proteomes" id="UP000663852"/>
    </source>
</evidence>
<name>A0A813X9X2_ADIRI</name>
<comment type="caution">
    <text evidence="2">The sequence shown here is derived from an EMBL/GenBank/DDBJ whole genome shotgun (WGS) entry which is preliminary data.</text>
</comment>
<gene>
    <name evidence="2" type="ORF">EDS130_LOCUS8122</name>
    <name evidence="3" type="ORF">XAT740_LOCUS9853</name>
</gene>
<evidence type="ECO:0000313" key="4">
    <source>
        <dbReference type="Proteomes" id="UP000663828"/>
    </source>
</evidence>
<keyword evidence="4" id="KW-1185">Reference proteome</keyword>
<feature type="region of interest" description="Disordered" evidence="1">
    <location>
        <begin position="124"/>
        <end position="163"/>
    </location>
</feature>
<dbReference type="EMBL" id="CAJNOJ010000025">
    <property type="protein sequence ID" value="CAF0867486.1"/>
    <property type="molecule type" value="Genomic_DNA"/>
</dbReference>
<dbReference type="Proteomes" id="UP000663828">
    <property type="component" value="Unassembled WGS sequence"/>
</dbReference>
<dbReference type="AlphaFoldDB" id="A0A813X9X2"/>
<organism evidence="2 5">
    <name type="scientific">Adineta ricciae</name>
    <name type="common">Rotifer</name>
    <dbReference type="NCBI Taxonomy" id="249248"/>
    <lineage>
        <taxon>Eukaryota</taxon>
        <taxon>Metazoa</taxon>
        <taxon>Spiralia</taxon>
        <taxon>Gnathifera</taxon>
        <taxon>Rotifera</taxon>
        <taxon>Eurotatoria</taxon>
        <taxon>Bdelloidea</taxon>
        <taxon>Adinetida</taxon>
        <taxon>Adinetidae</taxon>
        <taxon>Adineta</taxon>
    </lineage>
</organism>
<sequence>MREPMPVLALSNRQRLPVNPSKQIPLPDSFVQSNKSKRWRFYEESLQDMKATGKSVFPHSGGNYIVDFSLTASDRDINYDQQPVKRRRKRPTYRQSIYHSLLTMPAPIELSSISARGRAPEVPITMPPVRIPDPPSVYQHNAPPPTPQNDESEQSSRQLQDKTTVRPFAQKLMKGKERQSQFHLPAINLSVLSRQEPKKLSAKEVRSTLSNYLQNFY</sequence>
<accession>A0A813X9X2</accession>
<reference evidence="2" key="1">
    <citation type="submission" date="2021-02" db="EMBL/GenBank/DDBJ databases">
        <authorList>
            <person name="Nowell W R."/>
        </authorList>
    </citation>
    <scope>NUCLEOTIDE SEQUENCE</scope>
</reference>
<evidence type="ECO:0000313" key="2">
    <source>
        <dbReference type="EMBL" id="CAF0867486.1"/>
    </source>
</evidence>
<dbReference type="EMBL" id="CAJNOR010000513">
    <property type="protein sequence ID" value="CAF0936086.1"/>
    <property type="molecule type" value="Genomic_DNA"/>
</dbReference>
<dbReference type="OrthoDB" id="10013504at2759"/>
<evidence type="ECO:0000313" key="3">
    <source>
        <dbReference type="EMBL" id="CAF0936086.1"/>
    </source>
</evidence>
<proteinExistence type="predicted"/>